<dbReference type="EC" id="2.7.7.60" evidence="7"/>
<dbReference type="InterPro" id="IPR001228">
    <property type="entry name" value="IspD"/>
</dbReference>
<feature type="site" description="Positions MEP for the nucleophilic attack" evidence="7">
    <location>
        <position position="206"/>
    </location>
</feature>
<keyword evidence="5 7" id="KW-0548">Nucleotidyltransferase</keyword>
<evidence type="ECO:0000256" key="2">
    <source>
        <dbReference type="ARBA" id="ARBA00004787"/>
    </source>
</evidence>
<dbReference type="HAMAP" id="MF_00108">
    <property type="entry name" value="IspD"/>
    <property type="match status" value="1"/>
</dbReference>
<reference evidence="8 9" key="1">
    <citation type="submission" date="2018-11" db="EMBL/GenBank/DDBJ databases">
        <title>Genomes From Bacteria Associated with the Canine Oral Cavity: a Test Case for Automated Genome-Based Taxonomic Assignment.</title>
        <authorList>
            <person name="Coil D.A."/>
            <person name="Jospin G."/>
            <person name="Darling A.E."/>
            <person name="Wallis C."/>
            <person name="Davis I.J."/>
            <person name="Harris S."/>
            <person name="Eisen J.A."/>
            <person name="Holcombe L.J."/>
            <person name="O'Flynn C."/>
        </authorList>
    </citation>
    <scope>NUCLEOTIDE SEQUENCE [LARGE SCALE GENOMIC DNA]</scope>
    <source>
        <strain evidence="8 9">COT-280</strain>
    </source>
</reference>
<evidence type="ECO:0000256" key="4">
    <source>
        <dbReference type="ARBA" id="ARBA00022679"/>
    </source>
</evidence>
<comment type="catalytic activity">
    <reaction evidence="1 7">
        <text>2-C-methyl-D-erythritol 4-phosphate + CTP + H(+) = 4-CDP-2-C-methyl-D-erythritol + diphosphate</text>
        <dbReference type="Rhea" id="RHEA:13429"/>
        <dbReference type="ChEBI" id="CHEBI:15378"/>
        <dbReference type="ChEBI" id="CHEBI:33019"/>
        <dbReference type="ChEBI" id="CHEBI:37563"/>
        <dbReference type="ChEBI" id="CHEBI:57823"/>
        <dbReference type="ChEBI" id="CHEBI:58262"/>
        <dbReference type="EC" id="2.7.7.60"/>
    </reaction>
</comment>
<dbReference type="OrthoDB" id="9806837at2"/>
<dbReference type="RefSeq" id="WP_124796392.1">
    <property type="nucleotide sequence ID" value="NZ_RQYC01000033.1"/>
</dbReference>
<dbReference type="InterPro" id="IPR018294">
    <property type="entry name" value="ISPD_synthase_CS"/>
</dbReference>
<comment type="pathway">
    <text evidence="2 7">Isoprenoid biosynthesis; isopentenyl diphosphate biosynthesis via DXP pathway; isopentenyl diphosphate from 1-deoxy-D-xylulose 5-phosphate: step 2/6.</text>
</comment>
<feature type="site" description="Transition state stabilizer" evidence="7">
    <location>
        <position position="22"/>
    </location>
</feature>
<keyword evidence="4 7" id="KW-0808">Transferase</keyword>
<dbReference type="GO" id="GO:0019288">
    <property type="term" value="P:isopentenyl diphosphate biosynthetic process, methylerythritol 4-phosphate pathway"/>
    <property type="evidence" value="ECO:0007669"/>
    <property type="project" value="UniProtKB-UniRule"/>
</dbReference>
<keyword evidence="9" id="KW-1185">Reference proteome</keyword>
<evidence type="ECO:0000256" key="6">
    <source>
        <dbReference type="ARBA" id="ARBA00023229"/>
    </source>
</evidence>
<dbReference type="PROSITE" id="PS01295">
    <property type="entry name" value="ISPD"/>
    <property type="match status" value="1"/>
</dbReference>
<dbReference type="AlphaFoldDB" id="A0A3P2A063"/>
<evidence type="ECO:0000313" key="8">
    <source>
        <dbReference type="EMBL" id="RRD88781.1"/>
    </source>
</evidence>
<protein>
    <recommendedName>
        <fullName evidence="7">2-C-methyl-D-erythritol 4-phosphate cytidylyltransferase</fullName>
        <ecNumber evidence="7">2.7.7.60</ecNumber>
    </recommendedName>
    <alternativeName>
        <fullName evidence="7">4-diphosphocytidyl-2C-methyl-D-erythritol synthase</fullName>
    </alternativeName>
    <alternativeName>
        <fullName evidence="7">MEP cytidylyltransferase</fullName>
        <shortName evidence="7">MCT</shortName>
    </alternativeName>
</protein>
<dbReference type="PANTHER" id="PTHR32125">
    <property type="entry name" value="2-C-METHYL-D-ERYTHRITOL 4-PHOSPHATE CYTIDYLYLTRANSFERASE, CHLOROPLASTIC"/>
    <property type="match status" value="1"/>
</dbReference>
<dbReference type="FunFam" id="3.90.550.10:FF:000003">
    <property type="entry name" value="2-C-methyl-D-erythritol 4-phosphate cytidylyltransferase"/>
    <property type="match status" value="1"/>
</dbReference>
<dbReference type="CDD" id="cd02516">
    <property type="entry name" value="CDP-ME_synthetase"/>
    <property type="match status" value="1"/>
</dbReference>
<accession>A0A3P2A063</accession>
<dbReference type="PANTHER" id="PTHR32125:SF4">
    <property type="entry name" value="2-C-METHYL-D-ERYTHRITOL 4-PHOSPHATE CYTIDYLYLTRANSFERASE, CHLOROPLASTIC"/>
    <property type="match status" value="1"/>
</dbReference>
<keyword evidence="6 7" id="KW-0414">Isoprene biosynthesis</keyword>
<dbReference type="Pfam" id="PF01128">
    <property type="entry name" value="IspD"/>
    <property type="match status" value="1"/>
</dbReference>
<dbReference type="InterPro" id="IPR034683">
    <property type="entry name" value="IspD/TarI"/>
</dbReference>
<name>A0A3P2A063_9NEIS</name>
<dbReference type="Proteomes" id="UP000269923">
    <property type="component" value="Unassembled WGS sequence"/>
</dbReference>
<evidence type="ECO:0000256" key="5">
    <source>
        <dbReference type="ARBA" id="ARBA00022695"/>
    </source>
</evidence>
<evidence type="ECO:0000256" key="7">
    <source>
        <dbReference type="HAMAP-Rule" id="MF_00108"/>
    </source>
</evidence>
<evidence type="ECO:0000256" key="1">
    <source>
        <dbReference type="ARBA" id="ARBA00001282"/>
    </source>
</evidence>
<comment type="function">
    <text evidence="7">Catalyzes the formation of 4-diphosphocytidyl-2-C-methyl-D-erythritol from CTP and 2-C-methyl-D-erythritol 4-phosphate (MEP).</text>
</comment>
<dbReference type="EMBL" id="RQYC01000033">
    <property type="protein sequence ID" value="RRD88781.1"/>
    <property type="molecule type" value="Genomic_DNA"/>
</dbReference>
<dbReference type="UniPathway" id="UPA00056">
    <property type="reaction ID" value="UER00093"/>
</dbReference>
<dbReference type="NCBIfam" id="TIGR00453">
    <property type="entry name" value="ispD"/>
    <property type="match status" value="1"/>
</dbReference>
<comment type="caution">
    <text evidence="8">The sequence shown here is derived from an EMBL/GenBank/DDBJ whole genome shotgun (WGS) entry which is preliminary data.</text>
</comment>
<evidence type="ECO:0000256" key="3">
    <source>
        <dbReference type="ARBA" id="ARBA00009789"/>
    </source>
</evidence>
<dbReference type="SUPFAM" id="SSF53448">
    <property type="entry name" value="Nucleotide-diphospho-sugar transferases"/>
    <property type="match status" value="1"/>
</dbReference>
<proteinExistence type="inferred from homology"/>
<dbReference type="InterPro" id="IPR050088">
    <property type="entry name" value="IspD/TarI_cytidylyltransf_bact"/>
</dbReference>
<comment type="similarity">
    <text evidence="3 7">Belongs to the IspD/TarI cytidylyltransferase family. IspD subfamily.</text>
</comment>
<sequence length="224" mass="23825">MNATVLIPAAGVGSRFGAEIPKQYTVLAGKTVLAHTVDIFRTNPRISQIAVVVSPDDAFIDELNLPAHICRAGGDSRAESVRNGLNHLLKNGLVSPDTPVLVHDAARCCLPAAALERLLDAADAPHGALLALPVADTLKRQDTHACAETTLSRDGLWQAQTPQLFPAALLQRALNGSLDGITDESSAVERLGLRPRLITGDSRNLKLTRPDDALLAEALLRLHP</sequence>
<feature type="site" description="Transition state stabilizer" evidence="7">
    <location>
        <position position="15"/>
    </location>
</feature>
<feature type="site" description="Positions MEP for the nucleophilic attack" evidence="7">
    <location>
        <position position="153"/>
    </location>
</feature>
<dbReference type="InterPro" id="IPR029044">
    <property type="entry name" value="Nucleotide-diphossugar_trans"/>
</dbReference>
<dbReference type="STRING" id="1121352.GCA_000620925_01845"/>
<dbReference type="Gene3D" id="3.90.550.10">
    <property type="entry name" value="Spore Coat Polysaccharide Biosynthesis Protein SpsA, Chain A"/>
    <property type="match status" value="1"/>
</dbReference>
<evidence type="ECO:0000313" key="9">
    <source>
        <dbReference type="Proteomes" id="UP000269923"/>
    </source>
</evidence>
<organism evidence="8 9">
    <name type="scientific">Conchiformibius steedae</name>
    <dbReference type="NCBI Taxonomy" id="153493"/>
    <lineage>
        <taxon>Bacteria</taxon>
        <taxon>Pseudomonadati</taxon>
        <taxon>Pseudomonadota</taxon>
        <taxon>Betaproteobacteria</taxon>
        <taxon>Neisseriales</taxon>
        <taxon>Neisseriaceae</taxon>
        <taxon>Conchiformibius</taxon>
    </lineage>
</organism>
<dbReference type="GO" id="GO:0050518">
    <property type="term" value="F:2-C-methyl-D-erythritol 4-phosphate cytidylyltransferase activity"/>
    <property type="evidence" value="ECO:0007669"/>
    <property type="project" value="UniProtKB-UniRule"/>
</dbReference>
<gene>
    <name evidence="7" type="primary">ispD</name>
    <name evidence="8" type="ORF">EII21_10940</name>
</gene>